<feature type="transmembrane region" description="Helical" evidence="6">
    <location>
        <begin position="137"/>
        <end position="155"/>
    </location>
</feature>
<feature type="transmembrane region" description="Helical" evidence="6">
    <location>
        <begin position="244"/>
        <end position="267"/>
    </location>
</feature>
<dbReference type="AlphaFoldDB" id="A0A3N2R8B2"/>
<sequence>MTAEKTDAPAGAPPQQKRDFLRRLSATPELGPAILLVVMLVVFTAINPAFMSLNNISNALTFTVELGLIALGMTLLMTSGEFDLSVGSVFGFTAVVMWTLINSTALGMPLSFLIAMAVAMGIGAVNGIFVTRLKIPSFLVTLGMLLVVRGSALWLTSGFPQRTWDAGDQWLAEVLVGSFCIGGDGDFCTGGLRIYMSLIWFVLIALACHYTLTRSRFGNWIQATGGNPAAAKNRGVPTRTVKMVLFMLTSALAGLAGIISSIRVSAANPNSGTTYELEVIAMVVIGGTALMGGRGTIIGTVLGVLILRLMRNGIVLIGVPGLAYNIFIGAIILGMMALHSALERRHNEGT</sequence>
<dbReference type="PANTHER" id="PTHR32196">
    <property type="entry name" value="ABC TRANSPORTER PERMEASE PROTEIN YPHD-RELATED-RELATED"/>
    <property type="match status" value="1"/>
</dbReference>
<keyword evidence="2" id="KW-1003">Cell membrane</keyword>
<evidence type="ECO:0000256" key="2">
    <source>
        <dbReference type="ARBA" id="ARBA00022475"/>
    </source>
</evidence>
<organism evidence="7 8">
    <name type="scientific">Histidinibacterium lentulum</name>
    <dbReference type="NCBI Taxonomy" id="2480588"/>
    <lineage>
        <taxon>Bacteria</taxon>
        <taxon>Pseudomonadati</taxon>
        <taxon>Pseudomonadota</taxon>
        <taxon>Alphaproteobacteria</taxon>
        <taxon>Rhodobacterales</taxon>
        <taxon>Paracoccaceae</taxon>
        <taxon>Histidinibacterium</taxon>
    </lineage>
</organism>
<dbReference type="GO" id="GO:0022857">
    <property type="term" value="F:transmembrane transporter activity"/>
    <property type="evidence" value="ECO:0007669"/>
    <property type="project" value="InterPro"/>
</dbReference>
<comment type="subcellular location">
    <subcellularLocation>
        <location evidence="1">Cell membrane</location>
        <topology evidence="1">Multi-pass membrane protein</topology>
    </subcellularLocation>
</comment>
<evidence type="ECO:0000256" key="3">
    <source>
        <dbReference type="ARBA" id="ARBA00022692"/>
    </source>
</evidence>
<feature type="transmembrane region" description="Helical" evidence="6">
    <location>
        <begin position="314"/>
        <end position="338"/>
    </location>
</feature>
<dbReference type="EMBL" id="RDRB01000002">
    <property type="protein sequence ID" value="ROU03694.1"/>
    <property type="molecule type" value="Genomic_DNA"/>
</dbReference>
<feature type="transmembrane region" description="Helical" evidence="6">
    <location>
        <begin position="279"/>
        <end position="307"/>
    </location>
</feature>
<dbReference type="CDD" id="cd06579">
    <property type="entry name" value="TM_PBP1_transp_AraH_like"/>
    <property type="match status" value="1"/>
</dbReference>
<dbReference type="GO" id="GO:0005886">
    <property type="term" value="C:plasma membrane"/>
    <property type="evidence" value="ECO:0007669"/>
    <property type="project" value="UniProtKB-SubCell"/>
</dbReference>
<evidence type="ECO:0000256" key="1">
    <source>
        <dbReference type="ARBA" id="ARBA00004651"/>
    </source>
</evidence>
<evidence type="ECO:0000313" key="7">
    <source>
        <dbReference type="EMBL" id="ROU03694.1"/>
    </source>
</evidence>
<reference evidence="7 8" key="1">
    <citation type="submission" date="2018-10" db="EMBL/GenBank/DDBJ databases">
        <title>Histidinibacterium lentulum gen. nov., sp. nov., a marine bacterium from the culture broth of Picochlorum sp. 122.</title>
        <authorList>
            <person name="Wang G."/>
        </authorList>
    </citation>
    <scope>NUCLEOTIDE SEQUENCE [LARGE SCALE GENOMIC DNA]</scope>
    <source>
        <strain evidence="7 8">B17</strain>
    </source>
</reference>
<keyword evidence="3 6" id="KW-0812">Transmembrane</keyword>
<keyword evidence="4 6" id="KW-1133">Transmembrane helix</keyword>
<keyword evidence="8" id="KW-1185">Reference proteome</keyword>
<protein>
    <submittedName>
        <fullName evidence="7">ABC transporter permease</fullName>
    </submittedName>
</protein>
<dbReference type="RefSeq" id="WP_123641227.1">
    <property type="nucleotide sequence ID" value="NZ_ML119082.1"/>
</dbReference>
<feature type="transmembrane region" description="Helical" evidence="6">
    <location>
        <begin position="194"/>
        <end position="212"/>
    </location>
</feature>
<name>A0A3N2R8B2_9RHOB</name>
<evidence type="ECO:0000256" key="5">
    <source>
        <dbReference type="ARBA" id="ARBA00023136"/>
    </source>
</evidence>
<comment type="caution">
    <text evidence="7">The sequence shown here is derived from an EMBL/GenBank/DDBJ whole genome shotgun (WGS) entry which is preliminary data.</text>
</comment>
<feature type="transmembrane region" description="Helical" evidence="6">
    <location>
        <begin position="84"/>
        <end position="101"/>
    </location>
</feature>
<dbReference type="OrthoDB" id="7284468at2"/>
<dbReference type="InterPro" id="IPR001851">
    <property type="entry name" value="ABC_transp_permease"/>
</dbReference>
<accession>A0A3N2R8B2</accession>
<proteinExistence type="predicted"/>
<feature type="transmembrane region" description="Helical" evidence="6">
    <location>
        <begin position="107"/>
        <end position="130"/>
    </location>
</feature>
<evidence type="ECO:0000313" key="8">
    <source>
        <dbReference type="Proteomes" id="UP000268016"/>
    </source>
</evidence>
<feature type="transmembrane region" description="Helical" evidence="6">
    <location>
        <begin position="56"/>
        <end position="77"/>
    </location>
</feature>
<evidence type="ECO:0000256" key="4">
    <source>
        <dbReference type="ARBA" id="ARBA00022989"/>
    </source>
</evidence>
<gene>
    <name evidence="7" type="ORF">EAT49_05195</name>
</gene>
<feature type="transmembrane region" description="Helical" evidence="6">
    <location>
        <begin position="30"/>
        <end position="50"/>
    </location>
</feature>
<dbReference type="Pfam" id="PF02653">
    <property type="entry name" value="BPD_transp_2"/>
    <property type="match status" value="1"/>
</dbReference>
<evidence type="ECO:0000256" key="6">
    <source>
        <dbReference type="SAM" id="Phobius"/>
    </source>
</evidence>
<dbReference type="Proteomes" id="UP000268016">
    <property type="component" value="Unassembled WGS sequence"/>
</dbReference>
<dbReference type="PANTHER" id="PTHR32196:SF72">
    <property type="entry name" value="RIBOSE IMPORT PERMEASE PROTEIN RBSC"/>
    <property type="match status" value="1"/>
</dbReference>
<keyword evidence="5 6" id="KW-0472">Membrane</keyword>